<dbReference type="EMBL" id="FRDI01000002">
    <property type="protein sequence ID" value="SHN51949.1"/>
    <property type="molecule type" value="Genomic_DNA"/>
</dbReference>
<evidence type="ECO:0008006" key="3">
    <source>
        <dbReference type="Google" id="ProtNLM"/>
    </source>
</evidence>
<proteinExistence type="predicted"/>
<sequence length="108" mass="12587">MWNHPTAKQLATLPTFYSTENISLKDKVIYMHFFFGGCDWYVAEFDGEDAFFGFVILNNDLENAEWGYFILSELASINIKGFEIDRDLYWQPTKASNIERIKKCRLGA</sequence>
<gene>
    <name evidence="1" type="ORF">SAMN02745728_00400</name>
</gene>
<keyword evidence="2" id="KW-1185">Reference proteome</keyword>
<dbReference type="AlphaFoldDB" id="A0A1M7S039"/>
<name>A0A1M7S039_9BACT</name>
<dbReference type="InterPro" id="IPR021341">
    <property type="entry name" value="DUF2958"/>
</dbReference>
<dbReference type="Proteomes" id="UP000186469">
    <property type="component" value="Unassembled WGS sequence"/>
</dbReference>
<dbReference type="Pfam" id="PF11171">
    <property type="entry name" value="DUF2958"/>
    <property type="match status" value="1"/>
</dbReference>
<dbReference type="RefSeq" id="WP_072695968.1">
    <property type="nucleotide sequence ID" value="NZ_FRDI01000002.1"/>
</dbReference>
<dbReference type="OrthoDB" id="5421038at2"/>
<protein>
    <recommendedName>
        <fullName evidence="3">DUF2958 domain-containing protein</fullName>
    </recommendedName>
</protein>
<evidence type="ECO:0000313" key="1">
    <source>
        <dbReference type="EMBL" id="SHN51949.1"/>
    </source>
</evidence>
<evidence type="ECO:0000313" key="2">
    <source>
        <dbReference type="Proteomes" id="UP000186469"/>
    </source>
</evidence>
<accession>A0A1M7S039</accession>
<reference evidence="1 2" key="1">
    <citation type="submission" date="2016-12" db="EMBL/GenBank/DDBJ databases">
        <authorList>
            <person name="Song W.-J."/>
            <person name="Kurnit D.M."/>
        </authorList>
    </citation>
    <scope>NUCLEOTIDE SEQUENCE [LARGE SCALE GENOMIC DNA]</scope>
    <source>
        <strain evidence="1 2">DSM 11393</strain>
    </source>
</reference>
<organism evidence="1 2">
    <name type="scientific">Desulfovibrio litoralis DSM 11393</name>
    <dbReference type="NCBI Taxonomy" id="1121455"/>
    <lineage>
        <taxon>Bacteria</taxon>
        <taxon>Pseudomonadati</taxon>
        <taxon>Thermodesulfobacteriota</taxon>
        <taxon>Desulfovibrionia</taxon>
        <taxon>Desulfovibrionales</taxon>
        <taxon>Desulfovibrionaceae</taxon>
        <taxon>Desulfovibrio</taxon>
    </lineage>
</organism>